<accession>A0A1I7TTY1</accession>
<sequence length="83" mass="9345">MFGEKWGIKCSKWSTLGVRSKVEKIGIVLVFRDDNGLWKLRSTAGFQKADSAHQQTGTVQKKVSRAHQREDGIRVLMALSLTQ</sequence>
<dbReference type="WBParaSite" id="Csp11.Scaffold629.g11750.t1">
    <property type="protein sequence ID" value="Csp11.Scaffold629.g11750.t1"/>
    <property type="gene ID" value="Csp11.Scaffold629.g11750"/>
</dbReference>
<name>A0A1I7TTY1_9PELO</name>
<organism evidence="1 2">
    <name type="scientific">Caenorhabditis tropicalis</name>
    <dbReference type="NCBI Taxonomy" id="1561998"/>
    <lineage>
        <taxon>Eukaryota</taxon>
        <taxon>Metazoa</taxon>
        <taxon>Ecdysozoa</taxon>
        <taxon>Nematoda</taxon>
        <taxon>Chromadorea</taxon>
        <taxon>Rhabditida</taxon>
        <taxon>Rhabditina</taxon>
        <taxon>Rhabditomorpha</taxon>
        <taxon>Rhabditoidea</taxon>
        <taxon>Rhabditidae</taxon>
        <taxon>Peloderinae</taxon>
        <taxon>Caenorhabditis</taxon>
    </lineage>
</organism>
<dbReference type="Proteomes" id="UP000095282">
    <property type="component" value="Unplaced"/>
</dbReference>
<proteinExistence type="predicted"/>
<reference evidence="2" key="1">
    <citation type="submission" date="2016-11" db="UniProtKB">
        <authorList>
            <consortium name="WormBaseParasite"/>
        </authorList>
    </citation>
    <scope>IDENTIFICATION</scope>
</reference>
<evidence type="ECO:0000313" key="2">
    <source>
        <dbReference type="WBParaSite" id="Csp11.Scaffold629.g11750.t1"/>
    </source>
</evidence>
<protein>
    <submittedName>
        <fullName evidence="2">Transposase</fullName>
    </submittedName>
</protein>
<evidence type="ECO:0000313" key="1">
    <source>
        <dbReference type="Proteomes" id="UP000095282"/>
    </source>
</evidence>
<keyword evidence="1" id="KW-1185">Reference proteome</keyword>
<dbReference type="AlphaFoldDB" id="A0A1I7TTY1"/>